<name>A0A5S6PYN2_TRIMR</name>
<organism evidence="1 2">
    <name type="scientific">Trichuris muris</name>
    <name type="common">Mouse whipworm</name>
    <dbReference type="NCBI Taxonomy" id="70415"/>
    <lineage>
        <taxon>Eukaryota</taxon>
        <taxon>Metazoa</taxon>
        <taxon>Ecdysozoa</taxon>
        <taxon>Nematoda</taxon>
        <taxon>Enoplea</taxon>
        <taxon>Dorylaimia</taxon>
        <taxon>Trichinellida</taxon>
        <taxon>Trichuridae</taxon>
        <taxon>Trichuris</taxon>
    </lineage>
</organism>
<dbReference type="WBParaSite" id="TMUE_0000000068.1">
    <property type="protein sequence ID" value="TMUE_0000000068.1"/>
    <property type="gene ID" value="WBGene00296016"/>
</dbReference>
<evidence type="ECO:0000313" key="2">
    <source>
        <dbReference type="WBParaSite" id="TMUE_0000000068.1"/>
    </source>
</evidence>
<reference evidence="2 3" key="3">
    <citation type="submission" date="2019-12" db="UniProtKB">
        <authorList>
            <consortium name="WormBaseParasite"/>
        </authorList>
    </citation>
    <scope>IDENTIFICATION</scope>
</reference>
<reference evidence="1" key="2">
    <citation type="submission" date="2014-03" db="EMBL/GenBank/DDBJ databases">
        <title>The whipworm genome and dual-species transcriptomics of an intimate host-pathogen interaction.</title>
        <authorList>
            <person name="Foth B.J."/>
            <person name="Tsai I.J."/>
            <person name="Reid A.J."/>
            <person name="Bancroft A.J."/>
            <person name="Nichol S."/>
            <person name="Tracey A."/>
            <person name="Holroyd N."/>
            <person name="Cotton J.A."/>
            <person name="Stanley E.J."/>
            <person name="Zarowiecki M."/>
            <person name="Liu J.Z."/>
            <person name="Huckvale T."/>
            <person name="Cooper P.J."/>
            <person name="Grencis R.K."/>
            <person name="Berriman M."/>
        </authorList>
    </citation>
    <scope>NUCLEOTIDE SEQUENCE [LARGE SCALE GENOMIC DNA]</scope>
    <source>
        <strain evidence="1">Edinburgh</strain>
    </source>
</reference>
<dbReference type="WBParaSite" id="TMUE_2000007667.1">
    <property type="protein sequence ID" value="TMUE_2000007667.1"/>
    <property type="gene ID" value="WBGene00302641"/>
</dbReference>
<proteinExistence type="predicted"/>
<reference evidence="1" key="1">
    <citation type="submission" date="2013-11" db="EMBL/GenBank/DDBJ databases">
        <authorList>
            <person name="Aslett M."/>
        </authorList>
    </citation>
    <scope>NUCLEOTIDE SEQUENCE [LARGE SCALE GENOMIC DNA]</scope>
    <source>
        <strain evidence="1">Edinburgh</strain>
    </source>
</reference>
<protein>
    <submittedName>
        <fullName evidence="2 3">Uncharacterized protein</fullName>
    </submittedName>
</protein>
<evidence type="ECO:0000313" key="1">
    <source>
        <dbReference type="Proteomes" id="UP000046395"/>
    </source>
</evidence>
<dbReference type="Proteomes" id="UP000046395">
    <property type="component" value="Unassembled WGS sequence"/>
</dbReference>
<evidence type="ECO:0000313" key="3">
    <source>
        <dbReference type="WBParaSite" id="TMUE_2000007667.1"/>
    </source>
</evidence>
<dbReference type="AlphaFoldDB" id="A0A5S6PYN2"/>
<sequence>MHSCISKLEHALVRWSQLERRSKLLQWRSTVFPANYLCVALGLLLRSNGVQAFSALFRWFSIFPLRYSVALKNEGQVEEEARPAVEAKAEAREEVITHLGPRKRSCLVDIVSQI</sequence>
<accession>A0A5S6PYN2</accession>
<keyword evidence="1" id="KW-1185">Reference proteome</keyword>